<evidence type="ECO:0008006" key="4">
    <source>
        <dbReference type="Google" id="ProtNLM"/>
    </source>
</evidence>
<gene>
    <name evidence="2" type="ORF">JOC47_000192</name>
</gene>
<evidence type="ECO:0000313" key="3">
    <source>
        <dbReference type="Proteomes" id="UP000774000"/>
    </source>
</evidence>
<organism evidence="2 3">
    <name type="scientific">Halanaerobacter jeridensis</name>
    <dbReference type="NCBI Taxonomy" id="706427"/>
    <lineage>
        <taxon>Bacteria</taxon>
        <taxon>Bacillati</taxon>
        <taxon>Bacillota</taxon>
        <taxon>Clostridia</taxon>
        <taxon>Halanaerobiales</taxon>
        <taxon>Halobacteroidaceae</taxon>
        <taxon>Halanaerobacter</taxon>
    </lineage>
</organism>
<keyword evidence="3" id="KW-1185">Reference proteome</keyword>
<keyword evidence="1" id="KW-0472">Membrane</keyword>
<dbReference type="RefSeq" id="WP_204700086.1">
    <property type="nucleotide sequence ID" value="NZ_JAFBDQ010000001.1"/>
</dbReference>
<dbReference type="EMBL" id="JAFBDQ010000001">
    <property type="protein sequence ID" value="MBM7555368.1"/>
    <property type="molecule type" value="Genomic_DNA"/>
</dbReference>
<accession>A0A939BNJ9</accession>
<dbReference type="Proteomes" id="UP000774000">
    <property type="component" value="Unassembled WGS sequence"/>
</dbReference>
<feature type="transmembrane region" description="Helical" evidence="1">
    <location>
        <begin position="6"/>
        <end position="27"/>
    </location>
</feature>
<name>A0A939BNJ9_9FIRM</name>
<reference evidence="2" key="1">
    <citation type="submission" date="2021-01" db="EMBL/GenBank/DDBJ databases">
        <title>Genomic Encyclopedia of Type Strains, Phase IV (KMG-IV): sequencing the most valuable type-strain genomes for metagenomic binning, comparative biology and taxonomic classification.</title>
        <authorList>
            <person name="Goeker M."/>
        </authorList>
    </citation>
    <scope>NUCLEOTIDE SEQUENCE</scope>
    <source>
        <strain evidence="2">DSM 23230</strain>
    </source>
</reference>
<sequence length="157" mass="17321">MLRNVLLGIGITLIIISSILMVTDLTIGNEQTSIKSNKLSRQEIITEARKFGMSFAGQEYYNKHQQDLSLNQTTTLSLPEATSSSLSTPTSISINIPSGISSREVADLLLKKKLIKNKKSFIQLLTKFDLENKIMAGRYKFTADVSPLTVLLSLTGK</sequence>
<proteinExistence type="predicted"/>
<evidence type="ECO:0000256" key="1">
    <source>
        <dbReference type="SAM" id="Phobius"/>
    </source>
</evidence>
<dbReference type="AlphaFoldDB" id="A0A939BNJ9"/>
<evidence type="ECO:0000313" key="2">
    <source>
        <dbReference type="EMBL" id="MBM7555368.1"/>
    </source>
</evidence>
<protein>
    <recommendedName>
        <fullName evidence="4">YceG-like family protein</fullName>
    </recommendedName>
</protein>
<dbReference type="Gene3D" id="3.30.1490.480">
    <property type="entry name" value="Endolytic murein transglycosylase"/>
    <property type="match status" value="1"/>
</dbReference>
<comment type="caution">
    <text evidence="2">The sequence shown here is derived from an EMBL/GenBank/DDBJ whole genome shotgun (WGS) entry which is preliminary data.</text>
</comment>
<keyword evidence="1" id="KW-0812">Transmembrane</keyword>
<keyword evidence="1" id="KW-1133">Transmembrane helix</keyword>